<dbReference type="Gene3D" id="1.10.10.60">
    <property type="entry name" value="Homeodomain-like"/>
    <property type="match status" value="1"/>
</dbReference>
<evidence type="ECO:0000313" key="6">
    <source>
        <dbReference type="EMBL" id="KIQ04162.1"/>
    </source>
</evidence>
<accession>A0A0D0L086</accession>
<dbReference type="InterPro" id="IPR009057">
    <property type="entry name" value="Homeodomain-like_sf"/>
</dbReference>
<dbReference type="Gene3D" id="1.10.357.10">
    <property type="entry name" value="Tetracycline Repressor, domain 2"/>
    <property type="match status" value="1"/>
</dbReference>
<dbReference type="Proteomes" id="UP000035017">
    <property type="component" value="Unassembled WGS sequence"/>
</dbReference>
<keyword evidence="1" id="KW-0805">Transcription regulation</keyword>
<sequence length="213" mass="22831">MARTGRPRNFDRDEAVKNAMHLFWQHGYEGASTDQLRLAMGGISSASFYAAFGSKEMLFRESLQRYLDQHGGVVSALRDTSLPARERLEQALLASVDVQTEASHPSGCMITLSATILSKEGVTLQALTAGHREETRRAIADCITDGVSTGALKTANDISALVSLYDAILLGVSIQARDGVSIPSIRGAVRAAMASWDAVATDSDRLCATATRK</sequence>
<reference evidence="6 7" key="1">
    <citation type="submission" date="2014-12" db="EMBL/GenBank/DDBJ databases">
        <title>16Stimator: statistical estimation of ribosomal gene copy numbers from draft genome assemblies.</title>
        <authorList>
            <person name="Perisin M.A."/>
            <person name="Vetter M."/>
            <person name="Gilbert J.A."/>
            <person name="Bergelson J."/>
        </authorList>
    </citation>
    <scope>NUCLEOTIDE SEQUENCE [LARGE SCALE GENOMIC DNA]</scope>
    <source>
        <strain evidence="6 7">MEJ076</strain>
    </source>
</reference>
<dbReference type="PANTHER" id="PTHR47506">
    <property type="entry name" value="TRANSCRIPTIONAL REGULATORY PROTEIN"/>
    <property type="match status" value="1"/>
</dbReference>
<feature type="domain" description="HTH tetR-type" evidence="5">
    <location>
        <begin position="9"/>
        <end position="70"/>
    </location>
</feature>
<dbReference type="SUPFAM" id="SSF46689">
    <property type="entry name" value="Homeodomain-like"/>
    <property type="match status" value="1"/>
</dbReference>
<keyword evidence="3" id="KW-0804">Transcription</keyword>
<dbReference type="AlphaFoldDB" id="A0A0D0L086"/>
<name>A0A0D0L086_AGRTU</name>
<keyword evidence="2 4" id="KW-0238">DNA-binding</keyword>
<proteinExistence type="predicted"/>
<dbReference type="EMBL" id="JXQV01000005">
    <property type="protein sequence ID" value="KIQ04162.1"/>
    <property type="molecule type" value="Genomic_DNA"/>
</dbReference>
<evidence type="ECO:0000313" key="7">
    <source>
        <dbReference type="Proteomes" id="UP000035017"/>
    </source>
</evidence>
<evidence type="ECO:0000256" key="4">
    <source>
        <dbReference type="PROSITE-ProRule" id="PRU00335"/>
    </source>
</evidence>
<gene>
    <name evidence="6" type="ORF">RU07_05825</name>
</gene>
<dbReference type="InterPro" id="IPR001647">
    <property type="entry name" value="HTH_TetR"/>
</dbReference>
<evidence type="ECO:0000256" key="3">
    <source>
        <dbReference type="ARBA" id="ARBA00023163"/>
    </source>
</evidence>
<feature type="DNA-binding region" description="H-T-H motif" evidence="4">
    <location>
        <begin position="33"/>
        <end position="52"/>
    </location>
</feature>
<evidence type="ECO:0000256" key="2">
    <source>
        <dbReference type="ARBA" id="ARBA00023125"/>
    </source>
</evidence>
<dbReference type="InterPro" id="IPR036271">
    <property type="entry name" value="Tet_transcr_reg_TetR-rel_C_sf"/>
</dbReference>
<dbReference type="OrthoDB" id="9795242at2"/>
<dbReference type="Pfam" id="PF00440">
    <property type="entry name" value="TetR_N"/>
    <property type="match status" value="1"/>
</dbReference>
<organism evidence="6 7">
    <name type="scientific">Agrobacterium tumefaciens</name>
    <dbReference type="NCBI Taxonomy" id="358"/>
    <lineage>
        <taxon>Bacteria</taxon>
        <taxon>Pseudomonadati</taxon>
        <taxon>Pseudomonadota</taxon>
        <taxon>Alphaproteobacteria</taxon>
        <taxon>Hyphomicrobiales</taxon>
        <taxon>Rhizobiaceae</taxon>
        <taxon>Rhizobium/Agrobacterium group</taxon>
        <taxon>Agrobacterium</taxon>
        <taxon>Agrobacterium tumefaciens complex</taxon>
    </lineage>
</organism>
<dbReference type="PROSITE" id="PS50977">
    <property type="entry name" value="HTH_TETR_2"/>
    <property type="match status" value="1"/>
</dbReference>
<dbReference type="GO" id="GO:0003677">
    <property type="term" value="F:DNA binding"/>
    <property type="evidence" value="ECO:0007669"/>
    <property type="project" value="UniProtKB-UniRule"/>
</dbReference>
<protein>
    <submittedName>
        <fullName evidence="6">TetR family transcriptional regulator</fullName>
    </submittedName>
</protein>
<dbReference type="PANTHER" id="PTHR47506:SF1">
    <property type="entry name" value="HTH-TYPE TRANSCRIPTIONAL REGULATOR YJDC"/>
    <property type="match status" value="1"/>
</dbReference>
<evidence type="ECO:0000256" key="1">
    <source>
        <dbReference type="ARBA" id="ARBA00023015"/>
    </source>
</evidence>
<evidence type="ECO:0000259" key="5">
    <source>
        <dbReference type="PROSITE" id="PS50977"/>
    </source>
</evidence>
<comment type="caution">
    <text evidence="6">The sequence shown here is derived from an EMBL/GenBank/DDBJ whole genome shotgun (WGS) entry which is preliminary data.</text>
</comment>
<dbReference type="SUPFAM" id="SSF48498">
    <property type="entry name" value="Tetracyclin repressor-like, C-terminal domain"/>
    <property type="match status" value="1"/>
</dbReference>